<dbReference type="InterPro" id="IPR036259">
    <property type="entry name" value="MFS_trans_sf"/>
</dbReference>
<dbReference type="GO" id="GO:0022857">
    <property type="term" value="F:transmembrane transporter activity"/>
    <property type="evidence" value="ECO:0007669"/>
    <property type="project" value="InterPro"/>
</dbReference>
<dbReference type="InterPro" id="IPR050327">
    <property type="entry name" value="Proton-linked_MCT"/>
</dbReference>
<evidence type="ECO:0000256" key="4">
    <source>
        <dbReference type="SAM" id="Phobius"/>
    </source>
</evidence>
<dbReference type="PANTHER" id="PTHR11360">
    <property type="entry name" value="MONOCARBOXYLATE TRANSPORTER"/>
    <property type="match status" value="1"/>
</dbReference>
<gene>
    <name evidence="6" type="ORF">BCAL2047</name>
</gene>
<dbReference type="InterPro" id="IPR020846">
    <property type="entry name" value="MFS_dom"/>
</dbReference>
<sequence>MTRHMPDSRYRWVIVAAGGLMGCVAIGAMFSLPVFLRSIARDTGWSMTGISAAMTLGFIAMAFASMAWGSLSDRVGTRPVVIAGAVLLSASLALASRAPSLLVFQLTFGLAVGSATAAIFAPMMACVTGWFDTHRSLAVSLVSAGMGMAPMTMAPLAAWLVSVRDWRTSMLLIAALAAAVMIPVSLLVRRAPALDAAPAHAAPAHAAPAAGGAPAAMSVADALRSPQFMVLLLTNFFCCATHSGPIFHTVSYAVTCGIPLIVAVSIYSVEGLAGMGGRIAFGLLGDRLGAKRMLVAGLLAQALGALGYYFVRTLDGFYAVATLFGFIYAGVMPLYSVLARENFPLRMMGTVIGGCAMAGSLGMATGPVAGGLIVDAFGSYGWLYLGSFAIGIGAFLIATMFRPFAKARPETVTA</sequence>
<dbReference type="Pfam" id="PF07690">
    <property type="entry name" value="MFS_1"/>
    <property type="match status" value="1"/>
</dbReference>
<evidence type="ECO:0000313" key="7">
    <source>
        <dbReference type="Proteomes" id="UP000001035"/>
    </source>
</evidence>
<dbReference type="PANTHER" id="PTHR11360:SF290">
    <property type="entry name" value="MONOCARBOXYLATE MFS PERMEASE"/>
    <property type="match status" value="1"/>
</dbReference>
<dbReference type="KEGG" id="bcj:BCAL2047"/>
<evidence type="ECO:0000313" key="6">
    <source>
        <dbReference type="EMBL" id="CAR52347.1"/>
    </source>
</evidence>
<dbReference type="InterPro" id="IPR011701">
    <property type="entry name" value="MFS"/>
</dbReference>
<dbReference type="CDD" id="cd17355">
    <property type="entry name" value="MFS_YcxA_like"/>
    <property type="match status" value="1"/>
</dbReference>
<feature type="transmembrane region" description="Helical" evidence="4">
    <location>
        <begin position="12"/>
        <end position="36"/>
    </location>
</feature>
<feature type="domain" description="Major facilitator superfamily (MFS) profile" evidence="5">
    <location>
        <begin position="11"/>
        <end position="406"/>
    </location>
</feature>
<feature type="transmembrane region" description="Helical" evidence="4">
    <location>
        <begin position="48"/>
        <end position="68"/>
    </location>
</feature>
<feature type="transmembrane region" description="Helical" evidence="4">
    <location>
        <begin position="293"/>
        <end position="311"/>
    </location>
</feature>
<dbReference type="PROSITE" id="PS51257">
    <property type="entry name" value="PROKAR_LIPOPROTEIN"/>
    <property type="match status" value="1"/>
</dbReference>
<dbReference type="HOGENOM" id="CLU_001265_59_9_4"/>
<keyword evidence="1 4" id="KW-0812">Transmembrane</keyword>
<dbReference type="SUPFAM" id="SSF103473">
    <property type="entry name" value="MFS general substrate transporter"/>
    <property type="match status" value="1"/>
</dbReference>
<feature type="transmembrane region" description="Helical" evidence="4">
    <location>
        <begin position="252"/>
        <end position="273"/>
    </location>
</feature>
<dbReference type="Gene3D" id="1.20.1250.20">
    <property type="entry name" value="MFS general substrate transporter like domains"/>
    <property type="match status" value="2"/>
</dbReference>
<feature type="transmembrane region" description="Helical" evidence="4">
    <location>
        <begin position="137"/>
        <end position="160"/>
    </location>
</feature>
<feature type="transmembrane region" description="Helical" evidence="4">
    <location>
        <begin position="166"/>
        <end position="188"/>
    </location>
</feature>
<reference evidence="6 7" key="1">
    <citation type="journal article" date="2009" name="J. Bacteriol.">
        <title>The genome of Burkholderia cenocepacia J2315, an epidemic pathogen of cystic fibrosis patients.</title>
        <authorList>
            <person name="Holden M.T."/>
            <person name="Seth-Smith H.M."/>
            <person name="Crossman L.C."/>
            <person name="Sebaihia M."/>
            <person name="Bentley S.D."/>
            <person name="Cerdeno-Tarraga A.M."/>
            <person name="Thomson N.R."/>
            <person name="Bason N."/>
            <person name="Quail M.A."/>
            <person name="Sharp S."/>
            <person name="Cherevach I."/>
            <person name="Churcher C."/>
            <person name="Goodhead I."/>
            <person name="Hauser H."/>
            <person name="Holroyd N."/>
            <person name="Mungall K."/>
            <person name="Scott P."/>
            <person name="Walker D."/>
            <person name="White B."/>
            <person name="Rose H."/>
            <person name="Iversen P."/>
            <person name="Mil-Homens D."/>
            <person name="Rocha E.P."/>
            <person name="Fialho A.M."/>
            <person name="Baldwin A."/>
            <person name="Dowson C."/>
            <person name="Barrell B.G."/>
            <person name="Govan J.R."/>
            <person name="Vandamme P."/>
            <person name="Hart C.A."/>
            <person name="Mahenthiralingam E."/>
            <person name="Parkhill J."/>
        </authorList>
    </citation>
    <scope>NUCLEOTIDE SEQUENCE [LARGE SCALE GENOMIC DNA]</scope>
    <source>
        <strain evidence="7">ATCC BAA-245 / DSM 16553 / LMG 16656 / NCTC 13227 / J2315 / CF5610</strain>
    </source>
</reference>
<dbReference type="Proteomes" id="UP000001035">
    <property type="component" value="Chromosome 1"/>
</dbReference>
<feature type="transmembrane region" description="Helical" evidence="4">
    <location>
        <begin position="317"/>
        <end position="338"/>
    </location>
</feature>
<feature type="transmembrane region" description="Helical" evidence="4">
    <location>
        <begin position="380"/>
        <end position="401"/>
    </location>
</feature>
<protein>
    <submittedName>
        <fullName evidence="6">Major Facilitator Superfamily protein</fullName>
    </submittedName>
</protein>
<accession>B4EC54</accession>
<proteinExistence type="predicted"/>
<evidence type="ECO:0000256" key="2">
    <source>
        <dbReference type="ARBA" id="ARBA00022989"/>
    </source>
</evidence>
<evidence type="ECO:0000256" key="1">
    <source>
        <dbReference type="ARBA" id="ARBA00022692"/>
    </source>
</evidence>
<feature type="transmembrane region" description="Helical" evidence="4">
    <location>
        <begin position="80"/>
        <end position="96"/>
    </location>
</feature>
<keyword evidence="3 4" id="KW-0472">Membrane</keyword>
<organism evidence="6 7">
    <name type="scientific">Burkholderia cenocepacia (strain ATCC BAA-245 / DSM 16553 / LMG 16656 / NCTC 13227 / J2315 / CF5610)</name>
    <name type="common">Burkholderia cepacia (strain J2315)</name>
    <dbReference type="NCBI Taxonomy" id="216591"/>
    <lineage>
        <taxon>Bacteria</taxon>
        <taxon>Pseudomonadati</taxon>
        <taxon>Pseudomonadota</taxon>
        <taxon>Betaproteobacteria</taxon>
        <taxon>Burkholderiales</taxon>
        <taxon>Burkholderiaceae</taxon>
        <taxon>Burkholderia</taxon>
        <taxon>Burkholderia cepacia complex</taxon>
    </lineage>
</organism>
<dbReference type="eggNOG" id="COG2814">
    <property type="taxonomic scope" value="Bacteria"/>
</dbReference>
<dbReference type="EMBL" id="AM747720">
    <property type="protein sequence ID" value="CAR52347.1"/>
    <property type="molecule type" value="Genomic_DNA"/>
</dbReference>
<keyword evidence="7" id="KW-1185">Reference proteome</keyword>
<dbReference type="AlphaFoldDB" id="B4EC54"/>
<name>B4EC54_BURCJ</name>
<feature type="transmembrane region" description="Helical" evidence="4">
    <location>
        <begin position="228"/>
        <end position="246"/>
    </location>
</feature>
<dbReference type="PROSITE" id="PS50850">
    <property type="entry name" value="MFS"/>
    <property type="match status" value="1"/>
</dbReference>
<evidence type="ECO:0000259" key="5">
    <source>
        <dbReference type="PROSITE" id="PS50850"/>
    </source>
</evidence>
<keyword evidence="2 4" id="KW-1133">Transmembrane helix</keyword>
<evidence type="ECO:0000256" key="3">
    <source>
        <dbReference type="ARBA" id="ARBA00023136"/>
    </source>
</evidence>
<feature type="transmembrane region" description="Helical" evidence="4">
    <location>
        <begin position="350"/>
        <end position="374"/>
    </location>
</feature>
<feature type="transmembrane region" description="Helical" evidence="4">
    <location>
        <begin position="102"/>
        <end position="125"/>
    </location>
</feature>